<comment type="caution">
    <text evidence="2">The sequence shown here is derived from an EMBL/GenBank/DDBJ whole genome shotgun (WGS) entry which is preliminary data.</text>
</comment>
<name>A0ABV4WJ04_9CYAN</name>
<dbReference type="RefSeq" id="WP_413277465.1">
    <property type="nucleotide sequence ID" value="NZ_JBHFNT010000082.1"/>
</dbReference>
<dbReference type="EMBL" id="JBHFNT010000082">
    <property type="protein sequence ID" value="MFB2835039.1"/>
    <property type="molecule type" value="Genomic_DNA"/>
</dbReference>
<evidence type="ECO:0000313" key="3">
    <source>
        <dbReference type="Proteomes" id="UP001576780"/>
    </source>
</evidence>
<proteinExistence type="predicted"/>
<accession>A0ABV4WJ04</accession>
<gene>
    <name evidence="2" type="ORF">ACE1CA_10950</name>
</gene>
<dbReference type="Pfam" id="PF21828">
    <property type="entry name" value="DUF6888"/>
    <property type="match status" value="1"/>
</dbReference>
<evidence type="ECO:0000313" key="2">
    <source>
        <dbReference type="EMBL" id="MFB2835039.1"/>
    </source>
</evidence>
<dbReference type="Proteomes" id="UP001576780">
    <property type="component" value="Unassembled WGS sequence"/>
</dbReference>
<feature type="domain" description="DUF6888" evidence="1">
    <location>
        <begin position="8"/>
        <end position="60"/>
    </location>
</feature>
<reference evidence="2 3" key="1">
    <citation type="submission" date="2024-09" db="EMBL/GenBank/DDBJ databases">
        <title>Floridaenema gen nov. (Aerosakkonemataceae, Aerosakkonematales ord. nov., Cyanobacteria) from benthic tropical and subtropical fresh waters, with the description of four new species.</title>
        <authorList>
            <person name="Moretto J.A."/>
            <person name="Berthold D.E."/>
            <person name="Lefler F.W."/>
            <person name="Huang I.-S."/>
            <person name="Laughinghouse H. IV."/>
        </authorList>
    </citation>
    <scope>NUCLEOTIDE SEQUENCE [LARGE SCALE GENOMIC DNA]</scope>
    <source>
        <strain evidence="2 3">BLCC-F167</strain>
    </source>
</reference>
<evidence type="ECO:0000259" key="1">
    <source>
        <dbReference type="Pfam" id="PF21828"/>
    </source>
</evidence>
<sequence length="63" mass="7409">MEEKNINPTNEQAQACLRVCEWLSNGYRNIQLFRFDYQTGDVYILAGDELQIIVPSSGFWYFL</sequence>
<keyword evidence="3" id="KW-1185">Reference proteome</keyword>
<protein>
    <recommendedName>
        <fullName evidence="1">DUF6888 domain-containing protein</fullName>
    </recommendedName>
</protein>
<dbReference type="InterPro" id="IPR054181">
    <property type="entry name" value="DUF6888"/>
</dbReference>
<organism evidence="2 3">
    <name type="scientific">Floridaenema evergladense BLCC-F167</name>
    <dbReference type="NCBI Taxonomy" id="3153639"/>
    <lineage>
        <taxon>Bacteria</taxon>
        <taxon>Bacillati</taxon>
        <taxon>Cyanobacteriota</taxon>
        <taxon>Cyanophyceae</taxon>
        <taxon>Oscillatoriophycideae</taxon>
        <taxon>Aerosakkonematales</taxon>
        <taxon>Aerosakkonemataceae</taxon>
        <taxon>Floridanema</taxon>
        <taxon>Floridanema evergladense</taxon>
    </lineage>
</organism>